<dbReference type="Proteomes" id="UP000598217">
    <property type="component" value="Unassembled WGS sequence"/>
</dbReference>
<dbReference type="PROSITE" id="PS00086">
    <property type="entry name" value="CYTOCHROME_P450"/>
    <property type="match status" value="1"/>
</dbReference>
<dbReference type="SUPFAM" id="SSF48264">
    <property type="entry name" value="Cytochrome P450"/>
    <property type="match status" value="1"/>
</dbReference>
<keyword evidence="2" id="KW-0560">Oxidoreductase</keyword>
<keyword evidence="2" id="KW-0503">Monooxygenase</keyword>
<comment type="similarity">
    <text evidence="1 2">Belongs to the cytochrome P450 family.</text>
</comment>
<dbReference type="InterPro" id="IPR036396">
    <property type="entry name" value="Cyt_P450_sf"/>
</dbReference>
<keyword evidence="4" id="KW-1185">Reference proteome</keyword>
<dbReference type="PANTHER" id="PTHR46696">
    <property type="entry name" value="P450, PUTATIVE (EUROFUNG)-RELATED"/>
    <property type="match status" value="1"/>
</dbReference>
<name>A0ABR9HEZ6_9ACTN</name>
<reference evidence="3 4" key="1">
    <citation type="submission" date="2020-10" db="EMBL/GenBank/DDBJ databases">
        <title>Sequencing the genomes of 1000 actinobacteria strains.</title>
        <authorList>
            <person name="Klenk H.-P."/>
        </authorList>
    </citation>
    <scope>NUCLEOTIDE SEQUENCE [LARGE SCALE GENOMIC DNA]</scope>
    <source>
        <strain evidence="3 4">DSM 45157</strain>
    </source>
</reference>
<proteinExistence type="inferred from homology"/>
<dbReference type="PANTHER" id="PTHR46696:SF1">
    <property type="entry name" value="CYTOCHROME P450 YJIB-RELATED"/>
    <property type="match status" value="1"/>
</dbReference>
<comment type="caution">
    <text evidence="3">The sequence shown here is derived from an EMBL/GenBank/DDBJ whole genome shotgun (WGS) entry which is preliminary data.</text>
</comment>
<dbReference type="Pfam" id="PF00067">
    <property type="entry name" value="p450"/>
    <property type="match status" value="1"/>
</dbReference>
<keyword evidence="2" id="KW-0349">Heme</keyword>
<evidence type="ECO:0000313" key="4">
    <source>
        <dbReference type="Proteomes" id="UP000598217"/>
    </source>
</evidence>
<dbReference type="Gene3D" id="1.10.630.10">
    <property type="entry name" value="Cytochrome P450"/>
    <property type="match status" value="1"/>
</dbReference>
<dbReference type="InterPro" id="IPR002397">
    <property type="entry name" value="Cyt_P450_B"/>
</dbReference>
<evidence type="ECO:0000313" key="3">
    <source>
        <dbReference type="EMBL" id="MBE1457600.1"/>
    </source>
</evidence>
<evidence type="ECO:0000256" key="1">
    <source>
        <dbReference type="ARBA" id="ARBA00010617"/>
    </source>
</evidence>
<gene>
    <name evidence="3" type="ORF">H4W79_001814</name>
</gene>
<organism evidence="3 4">
    <name type="scientific">Nocardiopsis terrae</name>
    <dbReference type="NCBI Taxonomy" id="372655"/>
    <lineage>
        <taxon>Bacteria</taxon>
        <taxon>Bacillati</taxon>
        <taxon>Actinomycetota</taxon>
        <taxon>Actinomycetes</taxon>
        <taxon>Streptosporangiales</taxon>
        <taxon>Nocardiopsidaceae</taxon>
        <taxon>Nocardiopsis</taxon>
    </lineage>
</organism>
<keyword evidence="2" id="KW-0408">Iron</keyword>
<dbReference type="InterPro" id="IPR001128">
    <property type="entry name" value="Cyt_P450"/>
</dbReference>
<protein>
    <submittedName>
        <fullName evidence="3">Cytochrome P450</fullName>
    </submittedName>
</protein>
<evidence type="ECO:0000256" key="2">
    <source>
        <dbReference type="RuleBase" id="RU000461"/>
    </source>
</evidence>
<dbReference type="InterPro" id="IPR017972">
    <property type="entry name" value="Cyt_P450_CS"/>
</dbReference>
<accession>A0ABR9HEZ6</accession>
<dbReference type="EMBL" id="JADBDY010000001">
    <property type="protein sequence ID" value="MBE1457600.1"/>
    <property type="molecule type" value="Genomic_DNA"/>
</dbReference>
<dbReference type="PRINTS" id="PR00359">
    <property type="entry name" value="BP450"/>
</dbReference>
<keyword evidence="2" id="KW-0479">Metal-binding</keyword>
<dbReference type="CDD" id="cd11029">
    <property type="entry name" value="CYP107-like"/>
    <property type="match status" value="1"/>
</dbReference>
<sequence length="400" mass="43259">MAADIPVLHPYDLHRQTAGLRGRGPVVEVEITGGVVVRALTGHDVIMEALAHPDVRKEARHWRPWAQGEIPMDWPLISWVAPDNMLTADGDRHRRLRTLVSQAFTPRRVEVLRPRVQEITAELLDAAEAAGPGPVDLKAALALPLPMTVISELFGVAPEHRDALHTLINRVFDATTTPEVAAQTNADMQTFLGSLAEEKAKNPGDDLTSALLAARAEGDERLSQSELVWTLILMIGAGYETTMNLIGNAAHALLTHPEQLALVRSGEASWADVVEETLRWDASIQYLPLRYTAEDLTLAGVHVPKGEALLVGFGAAGRDPGQHGSDAHVFDLKREQKGHLAFSHGPHFCLGAGLARLEGSTALEALFSRFPDIRLAEGEEVPEAPSIVASGRSRLPVVLG</sequence>